<feature type="coiled-coil region" evidence="4">
    <location>
        <begin position="274"/>
        <end position="409"/>
    </location>
</feature>
<evidence type="ECO:0000313" key="6">
    <source>
        <dbReference type="EMBL" id="KAB5553535.1"/>
    </source>
</evidence>
<dbReference type="PROSITE" id="PS51720">
    <property type="entry name" value="G_AIG1"/>
    <property type="match status" value="1"/>
</dbReference>
<proteinExistence type="inferred from homology"/>
<dbReference type="FunFam" id="3.40.50.300:FF:000366">
    <property type="entry name" value="GTPase, IMAP family member 2"/>
    <property type="match status" value="1"/>
</dbReference>
<accession>A0A5N5MEE7</accession>
<dbReference type="PANTHER" id="PTHR10903">
    <property type="entry name" value="GTPASE, IMAP FAMILY MEMBER-RELATED"/>
    <property type="match status" value="1"/>
</dbReference>
<dbReference type="EMBL" id="VFJC01000014">
    <property type="protein sequence ID" value="KAB5553535.1"/>
    <property type="molecule type" value="Genomic_DNA"/>
</dbReference>
<protein>
    <recommendedName>
        <fullName evidence="5">AIG1-type G domain-containing protein</fullName>
    </recommendedName>
</protein>
<feature type="domain" description="AIG1-type G" evidence="5">
    <location>
        <begin position="11"/>
        <end position="211"/>
    </location>
</feature>
<feature type="coiled-coil region" evidence="4">
    <location>
        <begin position="210"/>
        <end position="237"/>
    </location>
</feature>
<dbReference type="InterPro" id="IPR006703">
    <property type="entry name" value="G_AIG1"/>
</dbReference>
<keyword evidence="2" id="KW-0547">Nucleotide-binding</keyword>
<comment type="similarity">
    <text evidence="1">Belongs to the TRAFAC class TrmE-Era-EngA-EngB-Septin-like GTPase superfamily. AIG1/Toc34/Toc159-like paraseptin GTPase family. IAN subfamily.</text>
</comment>
<dbReference type="CDD" id="cd01852">
    <property type="entry name" value="AIG1"/>
    <property type="match status" value="1"/>
</dbReference>
<name>A0A5N5MEE7_PANHP</name>
<keyword evidence="7" id="KW-1185">Reference proteome</keyword>
<reference evidence="6 7" key="1">
    <citation type="submission" date="2019-06" db="EMBL/GenBank/DDBJ databases">
        <title>A chromosome-scale genome assembly of the striped catfish, Pangasianodon hypophthalmus.</title>
        <authorList>
            <person name="Wen M."/>
            <person name="Zahm M."/>
            <person name="Roques C."/>
            <person name="Cabau C."/>
            <person name="Klopp C."/>
            <person name="Donnadieu C."/>
            <person name="Jouanno E."/>
            <person name="Avarre J.-C."/>
            <person name="Campet M."/>
            <person name="Ha T.T.T."/>
            <person name="Dugue R."/>
            <person name="Lampietro C."/>
            <person name="Louis A."/>
            <person name="Herpin A."/>
            <person name="Echchiki A."/>
            <person name="Berthelot C."/>
            <person name="Parey E."/>
            <person name="Roest-Crollius H."/>
            <person name="Braasch I."/>
            <person name="Postlethwait J."/>
            <person name="Bobe J."/>
            <person name="Montfort J."/>
            <person name="Bouchez O."/>
            <person name="Begum T."/>
            <person name="Schartl M."/>
            <person name="Guiguen Y."/>
        </authorList>
    </citation>
    <scope>NUCLEOTIDE SEQUENCE [LARGE SCALE GENOMIC DNA]</scope>
    <source>
        <strain evidence="6 7">Indonesia</strain>
        <tissue evidence="6">Blood</tissue>
    </source>
</reference>
<keyword evidence="4" id="KW-0175">Coiled coil</keyword>
<evidence type="ECO:0000256" key="1">
    <source>
        <dbReference type="ARBA" id="ARBA00008535"/>
    </source>
</evidence>
<dbReference type="PANTHER" id="PTHR10903:SF112">
    <property type="entry name" value="SI:CH211-113E8.5"/>
    <property type="match status" value="1"/>
</dbReference>
<evidence type="ECO:0000256" key="4">
    <source>
        <dbReference type="SAM" id="Coils"/>
    </source>
</evidence>
<dbReference type="OrthoDB" id="5985928at2759"/>
<dbReference type="SUPFAM" id="SSF52540">
    <property type="entry name" value="P-loop containing nucleoside triphosphate hydrolases"/>
    <property type="match status" value="1"/>
</dbReference>
<keyword evidence="3" id="KW-0342">GTP-binding</keyword>
<dbReference type="Pfam" id="PF04548">
    <property type="entry name" value="AIG1"/>
    <property type="match status" value="1"/>
</dbReference>
<evidence type="ECO:0000256" key="2">
    <source>
        <dbReference type="ARBA" id="ARBA00022741"/>
    </source>
</evidence>
<dbReference type="Proteomes" id="UP000327468">
    <property type="component" value="Chromosome 13"/>
</dbReference>
<evidence type="ECO:0000256" key="3">
    <source>
        <dbReference type="ARBA" id="ARBA00023134"/>
    </source>
</evidence>
<sequence length="420" mass="49297">MEKAVMTEDQRADLRIVLVGKTGVGKSATGNTILNKEVFHKEASSLSVTKACKMATTTLHGCNLVVVDTPGWCDTDLSEAEIVQETIQCIDMSYPGPHVFLLVVPIGRFTEEESKAVQMIQEVFGEGATRYMMIVFTRGDDLEDKGIDDYLANAKAELKNLVDKCGRRYHVLTNREQNNRNQVHMLLMKIQDMVQGNGGNCYTNTTYQLLDTYKRKEAEIQKQIRSAEREMQMKEAEFRWKMVLMQQEQQQQKMRESELKGQLLESEIKWAREEATLATALENLKMELAQEEDRRRSAEEEQQMLESAQAKMLAEEQQKRELEYAEHQKKMQTEEEKQQAEWKKHRLQMEEEELKRQITESQHKQCMEEERNNLEQERLHMLREYTEKMNELHKQEQQTKEEKEEWLRRNIKRTSCCSIA</sequence>
<evidence type="ECO:0000313" key="7">
    <source>
        <dbReference type="Proteomes" id="UP000327468"/>
    </source>
</evidence>
<organism evidence="6 7">
    <name type="scientific">Pangasianodon hypophthalmus</name>
    <name type="common">Striped catfish</name>
    <name type="synonym">Helicophagus hypophthalmus</name>
    <dbReference type="NCBI Taxonomy" id="310915"/>
    <lineage>
        <taxon>Eukaryota</taxon>
        <taxon>Metazoa</taxon>
        <taxon>Chordata</taxon>
        <taxon>Craniata</taxon>
        <taxon>Vertebrata</taxon>
        <taxon>Euteleostomi</taxon>
        <taxon>Actinopterygii</taxon>
        <taxon>Neopterygii</taxon>
        <taxon>Teleostei</taxon>
        <taxon>Ostariophysi</taxon>
        <taxon>Siluriformes</taxon>
        <taxon>Pangasiidae</taxon>
        <taxon>Pangasianodon</taxon>
    </lineage>
</organism>
<gene>
    <name evidence="6" type="ORF">PHYPO_G00039780</name>
</gene>
<comment type="caution">
    <text evidence="6">The sequence shown here is derived from an EMBL/GenBank/DDBJ whole genome shotgun (WGS) entry which is preliminary data.</text>
</comment>
<dbReference type="InterPro" id="IPR045058">
    <property type="entry name" value="GIMA/IAN/Toc"/>
</dbReference>
<dbReference type="InterPro" id="IPR027417">
    <property type="entry name" value="P-loop_NTPase"/>
</dbReference>
<dbReference type="GO" id="GO:0005525">
    <property type="term" value="F:GTP binding"/>
    <property type="evidence" value="ECO:0007669"/>
    <property type="project" value="UniProtKB-KW"/>
</dbReference>
<dbReference type="Gene3D" id="3.40.50.300">
    <property type="entry name" value="P-loop containing nucleotide triphosphate hydrolases"/>
    <property type="match status" value="1"/>
</dbReference>
<evidence type="ECO:0000259" key="5">
    <source>
        <dbReference type="PROSITE" id="PS51720"/>
    </source>
</evidence>
<dbReference type="AlphaFoldDB" id="A0A5N5MEE7"/>